<dbReference type="FunFam" id="3.30.420.10:FF:000089">
    <property type="entry name" value="Ribonuclease H"/>
    <property type="match status" value="1"/>
</dbReference>
<dbReference type="Pfam" id="PF00075">
    <property type="entry name" value="RNase_H"/>
    <property type="match status" value="1"/>
</dbReference>
<name>A0A8J8MKP5_9FIRM</name>
<dbReference type="InterPro" id="IPR022892">
    <property type="entry name" value="RNaseHI"/>
</dbReference>
<keyword evidence="14" id="KW-1185">Reference proteome</keyword>
<dbReference type="PANTHER" id="PTHR10642:SF26">
    <property type="entry name" value="RIBONUCLEASE H1"/>
    <property type="match status" value="1"/>
</dbReference>
<comment type="similarity">
    <text evidence="3 11">Belongs to the RNase H family.</text>
</comment>
<dbReference type="GO" id="GO:0003676">
    <property type="term" value="F:nucleic acid binding"/>
    <property type="evidence" value="ECO:0007669"/>
    <property type="project" value="InterPro"/>
</dbReference>
<dbReference type="GO" id="GO:0005737">
    <property type="term" value="C:cytoplasm"/>
    <property type="evidence" value="ECO:0007669"/>
    <property type="project" value="UniProtKB-SubCell"/>
</dbReference>
<evidence type="ECO:0000313" key="14">
    <source>
        <dbReference type="Proteomes" id="UP000683246"/>
    </source>
</evidence>
<dbReference type="InterPro" id="IPR036397">
    <property type="entry name" value="RNaseH_sf"/>
</dbReference>
<comment type="cofactor">
    <cofactor evidence="11">
        <name>Mg(2+)</name>
        <dbReference type="ChEBI" id="CHEBI:18420"/>
    </cofactor>
    <text evidence="11">Binds 1 Mg(2+) ion per subunit. May bind a second metal ion at a regulatory site, or after substrate binding.</text>
</comment>
<comment type="subunit">
    <text evidence="4 11">Monomer.</text>
</comment>
<keyword evidence="8 11" id="KW-0255">Endonuclease</keyword>
<evidence type="ECO:0000256" key="6">
    <source>
        <dbReference type="ARBA" id="ARBA00022722"/>
    </source>
</evidence>
<comment type="function">
    <text evidence="2 11">Endonuclease that specifically degrades the RNA of RNA-DNA hybrids.</text>
</comment>
<reference evidence="13" key="1">
    <citation type="submission" date="2020-07" db="EMBL/GenBank/DDBJ databases">
        <title>Vallitalea pronyensis genome.</title>
        <authorList>
            <person name="Postec A."/>
        </authorList>
    </citation>
    <scope>NUCLEOTIDE SEQUENCE</scope>
    <source>
        <strain evidence="13">FatNI3</strain>
    </source>
</reference>
<keyword evidence="9 11" id="KW-0378">Hydrolase</keyword>
<dbReference type="RefSeq" id="WP_212693947.1">
    <property type="nucleotide sequence ID" value="NZ_CP058649.1"/>
</dbReference>
<dbReference type="GO" id="GO:0000287">
    <property type="term" value="F:magnesium ion binding"/>
    <property type="evidence" value="ECO:0007669"/>
    <property type="project" value="UniProtKB-UniRule"/>
</dbReference>
<dbReference type="EC" id="3.1.26.4" evidence="5 11"/>
<feature type="binding site" evidence="11">
    <location>
        <position position="141"/>
    </location>
    <ligand>
        <name>Mg(2+)</name>
        <dbReference type="ChEBI" id="CHEBI:18420"/>
        <label>2</label>
    </ligand>
</feature>
<dbReference type="HAMAP" id="MF_00042">
    <property type="entry name" value="RNase_H"/>
    <property type="match status" value="1"/>
</dbReference>
<evidence type="ECO:0000256" key="9">
    <source>
        <dbReference type="ARBA" id="ARBA00022801"/>
    </source>
</evidence>
<dbReference type="InterPro" id="IPR002156">
    <property type="entry name" value="RNaseH_domain"/>
</dbReference>
<evidence type="ECO:0000259" key="12">
    <source>
        <dbReference type="PROSITE" id="PS50879"/>
    </source>
</evidence>
<dbReference type="InterPro" id="IPR012337">
    <property type="entry name" value="RNaseH-like_sf"/>
</dbReference>
<evidence type="ECO:0000256" key="2">
    <source>
        <dbReference type="ARBA" id="ARBA00004065"/>
    </source>
</evidence>
<evidence type="ECO:0000313" key="13">
    <source>
        <dbReference type="EMBL" id="QUI23266.1"/>
    </source>
</evidence>
<dbReference type="Gene3D" id="3.30.420.10">
    <property type="entry name" value="Ribonuclease H-like superfamily/Ribonuclease H"/>
    <property type="match status" value="1"/>
</dbReference>
<feature type="binding site" evidence="11">
    <location>
        <position position="9"/>
    </location>
    <ligand>
        <name>Mg(2+)</name>
        <dbReference type="ChEBI" id="CHEBI:18420"/>
        <label>1</label>
    </ligand>
</feature>
<keyword evidence="6 11" id="KW-0540">Nuclease</keyword>
<dbReference type="PROSITE" id="PS50879">
    <property type="entry name" value="RNASE_H_1"/>
    <property type="match status" value="1"/>
</dbReference>
<evidence type="ECO:0000256" key="8">
    <source>
        <dbReference type="ARBA" id="ARBA00022759"/>
    </source>
</evidence>
<evidence type="ECO:0000256" key="3">
    <source>
        <dbReference type="ARBA" id="ARBA00005300"/>
    </source>
</evidence>
<evidence type="ECO:0000256" key="7">
    <source>
        <dbReference type="ARBA" id="ARBA00022723"/>
    </source>
</evidence>
<evidence type="ECO:0000256" key="1">
    <source>
        <dbReference type="ARBA" id="ARBA00000077"/>
    </source>
</evidence>
<evidence type="ECO:0000256" key="11">
    <source>
        <dbReference type="HAMAP-Rule" id="MF_00042"/>
    </source>
</evidence>
<keyword evidence="10 11" id="KW-0460">Magnesium</keyword>
<dbReference type="AlphaFoldDB" id="A0A8J8MKP5"/>
<sequence length="161" mass="18328">MQEVNVYTDGACRGNPDGPGGFGVVLEYTDDKGNHHEKELSGGYMHTTNNRMELMGVLKGLEALKRPCKVKLYTDSQYIVKAFNEGWLNNWMKNNWKRGKKKEDVKNVDLWKQILSAKDKHDVSFHWVKGHASHPQNERCDVLATTAADGNHLIEDKRSSE</sequence>
<dbReference type="SUPFAM" id="SSF53098">
    <property type="entry name" value="Ribonuclease H-like"/>
    <property type="match status" value="1"/>
</dbReference>
<organism evidence="13 14">
    <name type="scientific">Vallitalea pronyensis</name>
    <dbReference type="NCBI Taxonomy" id="1348613"/>
    <lineage>
        <taxon>Bacteria</taxon>
        <taxon>Bacillati</taxon>
        <taxon>Bacillota</taxon>
        <taxon>Clostridia</taxon>
        <taxon>Lachnospirales</taxon>
        <taxon>Vallitaleaceae</taxon>
        <taxon>Vallitalea</taxon>
    </lineage>
</organism>
<dbReference type="GO" id="GO:0043137">
    <property type="term" value="P:DNA replication, removal of RNA primer"/>
    <property type="evidence" value="ECO:0007669"/>
    <property type="project" value="TreeGrafter"/>
</dbReference>
<evidence type="ECO:0000256" key="10">
    <source>
        <dbReference type="ARBA" id="ARBA00022842"/>
    </source>
</evidence>
<proteinExistence type="inferred from homology"/>
<gene>
    <name evidence="11 13" type="primary">rnhA</name>
    <name evidence="13" type="ORF">HZI73_13650</name>
</gene>
<evidence type="ECO:0000256" key="4">
    <source>
        <dbReference type="ARBA" id="ARBA00011245"/>
    </source>
</evidence>
<feature type="binding site" evidence="11">
    <location>
        <position position="75"/>
    </location>
    <ligand>
        <name>Mg(2+)</name>
        <dbReference type="ChEBI" id="CHEBI:18420"/>
        <label>1</label>
    </ligand>
</feature>
<comment type="subcellular location">
    <subcellularLocation>
        <location evidence="11">Cytoplasm</location>
    </subcellularLocation>
</comment>
<feature type="binding site" evidence="11">
    <location>
        <position position="9"/>
    </location>
    <ligand>
        <name>Mg(2+)</name>
        <dbReference type="ChEBI" id="CHEBI:18420"/>
        <label>2</label>
    </ligand>
</feature>
<dbReference type="InterPro" id="IPR050092">
    <property type="entry name" value="RNase_H"/>
</dbReference>
<evidence type="ECO:0000256" key="5">
    <source>
        <dbReference type="ARBA" id="ARBA00012180"/>
    </source>
</evidence>
<keyword evidence="11" id="KW-0963">Cytoplasm</keyword>
<keyword evidence="7 11" id="KW-0479">Metal-binding</keyword>
<feature type="binding site" evidence="11">
    <location>
        <position position="53"/>
    </location>
    <ligand>
        <name>Mg(2+)</name>
        <dbReference type="ChEBI" id="CHEBI:18420"/>
        <label>1</label>
    </ligand>
</feature>
<dbReference type="EMBL" id="CP058649">
    <property type="protein sequence ID" value="QUI23266.1"/>
    <property type="molecule type" value="Genomic_DNA"/>
</dbReference>
<accession>A0A8J8MKP5</accession>
<dbReference type="NCBIfam" id="NF001236">
    <property type="entry name" value="PRK00203.1"/>
    <property type="match status" value="1"/>
</dbReference>
<comment type="catalytic activity">
    <reaction evidence="1 11">
        <text>Endonucleolytic cleavage to 5'-phosphomonoester.</text>
        <dbReference type="EC" id="3.1.26.4"/>
    </reaction>
</comment>
<dbReference type="KEGG" id="vpy:HZI73_13650"/>
<dbReference type="GO" id="GO:0004523">
    <property type="term" value="F:RNA-DNA hybrid ribonuclease activity"/>
    <property type="evidence" value="ECO:0007669"/>
    <property type="project" value="UniProtKB-UniRule"/>
</dbReference>
<feature type="domain" description="RNase H type-1" evidence="12">
    <location>
        <begin position="1"/>
        <end position="149"/>
    </location>
</feature>
<protein>
    <recommendedName>
        <fullName evidence="5 11">Ribonuclease H</fullName>
        <shortName evidence="11">RNase H</shortName>
        <ecNumber evidence="5 11">3.1.26.4</ecNumber>
    </recommendedName>
</protein>
<dbReference type="Proteomes" id="UP000683246">
    <property type="component" value="Chromosome"/>
</dbReference>
<dbReference type="CDD" id="cd09278">
    <property type="entry name" value="RNase_HI_prokaryote_like"/>
    <property type="match status" value="1"/>
</dbReference>
<dbReference type="PANTHER" id="PTHR10642">
    <property type="entry name" value="RIBONUCLEASE H1"/>
    <property type="match status" value="1"/>
</dbReference>